<proteinExistence type="predicted"/>
<gene>
    <name evidence="2" type="ORF">PV361_07425</name>
</gene>
<protein>
    <submittedName>
        <fullName evidence="2">YhfC family glutamic-type intramembrane protease</fullName>
        <ecNumber evidence="2">3.4.-.-</ecNumber>
    </submittedName>
</protein>
<reference evidence="2 3" key="1">
    <citation type="submission" date="2022-11" db="EMBL/GenBank/DDBJ databases">
        <title>The First Case of Preauricular Fistular Abscess Caused by Peptoniphilus grossensis.</title>
        <authorList>
            <person name="Byun J.-H."/>
        </authorList>
    </citation>
    <scope>NUCLEOTIDE SEQUENCE [LARGE SCALE GENOMIC DNA]</scope>
    <source>
        <strain evidence="2 3">GYB008</strain>
    </source>
</reference>
<feature type="transmembrane region" description="Helical" evidence="1">
    <location>
        <begin position="144"/>
        <end position="165"/>
    </location>
</feature>
<evidence type="ECO:0000256" key="1">
    <source>
        <dbReference type="SAM" id="Phobius"/>
    </source>
</evidence>
<keyword evidence="1" id="KW-0812">Transmembrane</keyword>
<dbReference type="GO" id="GO:0006508">
    <property type="term" value="P:proteolysis"/>
    <property type="evidence" value="ECO:0007669"/>
    <property type="project" value="UniProtKB-KW"/>
</dbReference>
<feature type="transmembrane region" description="Helical" evidence="1">
    <location>
        <begin position="39"/>
        <end position="59"/>
    </location>
</feature>
<feature type="transmembrane region" description="Helical" evidence="1">
    <location>
        <begin position="171"/>
        <end position="192"/>
    </location>
</feature>
<feature type="transmembrane region" description="Helical" evidence="1">
    <location>
        <begin position="80"/>
        <end position="99"/>
    </location>
</feature>
<evidence type="ECO:0000313" key="3">
    <source>
        <dbReference type="Proteomes" id="UP001328425"/>
    </source>
</evidence>
<keyword evidence="1" id="KW-1133">Transmembrane helix</keyword>
<keyword evidence="3" id="KW-1185">Reference proteome</keyword>
<keyword evidence="2" id="KW-0378">Hydrolase</keyword>
<accession>A0ABU7XBX9</accession>
<feature type="transmembrane region" description="Helical" evidence="1">
    <location>
        <begin position="119"/>
        <end position="137"/>
    </location>
</feature>
<dbReference type="Pfam" id="PF10086">
    <property type="entry name" value="YhfC"/>
    <property type="match status" value="2"/>
</dbReference>
<dbReference type="RefSeq" id="WP_019124945.1">
    <property type="nucleotide sequence ID" value="NZ_CABMGS010000038.1"/>
</dbReference>
<name>A0ABU7XBX9_9FIRM</name>
<dbReference type="GO" id="GO:0008233">
    <property type="term" value="F:peptidase activity"/>
    <property type="evidence" value="ECO:0007669"/>
    <property type="project" value="UniProtKB-KW"/>
</dbReference>
<evidence type="ECO:0000313" key="2">
    <source>
        <dbReference type="EMBL" id="MEF3318529.1"/>
    </source>
</evidence>
<organism evidence="2 3">
    <name type="scientific">Peptoniphilus grossensis</name>
    <dbReference type="NCBI Taxonomy" id="1465756"/>
    <lineage>
        <taxon>Bacteria</taxon>
        <taxon>Bacillati</taxon>
        <taxon>Bacillota</taxon>
        <taxon>Tissierellia</taxon>
        <taxon>Tissierellales</taxon>
        <taxon>Peptoniphilaceae</taxon>
        <taxon>Peptoniphilus</taxon>
    </lineage>
</organism>
<keyword evidence="1" id="KW-0472">Membrane</keyword>
<comment type="caution">
    <text evidence="2">The sequence shown here is derived from an EMBL/GenBank/DDBJ whole genome shotgun (WGS) entry which is preliminary data.</text>
</comment>
<dbReference type="InterPro" id="IPR011397">
    <property type="entry name" value="YhfC"/>
</dbReference>
<dbReference type="EMBL" id="JARBCY010000048">
    <property type="protein sequence ID" value="MEF3318529.1"/>
    <property type="molecule type" value="Genomic_DNA"/>
</dbReference>
<dbReference type="EC" id="3.4.-.-" evidence="2"/>
<dbReference type="Proteomes" id="UP001328425">
    <property type="component" value="Unassembled WGS sequence"/>
</dbReference>
<sequence length="200" mass="23207">MKKFLKLFLLGMICFVLSQLCLRLPILKLLNNNLWLNNFQSLYPLLYGFLITLSAGLFEEGGRFIFKDKFLKESNSKSDAIIFGLGHGLVEVIFVLIVSSSSLNLMTRSDIFLGLYERLLAVIFHIGMTLLIWLGFNRMEKYRYLILAIFLHGFFDYFIILKNIFGFSNLILYGSWTLLCIFILIFIFKINLGGNRNEKI</sequence>
<keyword evidence="2" id="KW-0645">Protease</keyword>